<gene>
    <name evidence="5" type="primary">rhaS_41</name>
    <name evidence="5" type="ORF">PAESOLCIP111_05856</name>
</gene>
<dbReference type="InterPro" id="IPR018062">
    <property type="entry name" value="HTH_AraC-typ_CS"/>
</dbReference>
<sequence>MKIEHVFFDHTPTKWNMALAPTRHHILLLVVKGKVDYRLGDAGMTLDKGDGLFIPQGTLRARSVHPGAQQQMYSIHFQDSSPDDLTYFMDEPYKRIRPFGYDYLKQRFSMLSECWIGKMPCYEMISRGIALEILGLVQSELVAEGIPSSKRNLASRVQQYIVKHYREPLRLQELAAHVDRSPNYVSSVFKEVTGRTPVEYMHEVRVTAAREMLMTTNMTIGEVAEALGYCDQTYFNYMYKKIVGQPPSHLKKGKIV</sequence>
<evidence type="ECO:0000259" key="4">
    <source>
        <dbReference type="PROSITE" id="PS01124"/>
    </source>
</evidence>
<dbReference type="InterPro" id="IPR018060">
    <property type="entry name" value="HTH_AraC"/>
</dbReference>
<keyword evidence="2" id="KW-0238">DNA-binding</keyword>
<keyword evidence="1" id="KW-0805">Transcription regulation</keyword>
<dbReference type="PANTHER" id="PTHR43280">
    <property type="entry name" value="ARAC-FAMILY TRANSCRIPTIONAL REGULATOR"/>
    <property type="match status" value="1"/>
</dbReference>
<evidence type="ECO:0000313" key="5">
    <source>
        <dbReference type="EMBL" id="CAG7649389.1"/>
    </source>
</evidence>
<organism evidence="5 6">
    <name type="scientific">Paenibacillus solanacearum</name>
    <dbReference type="NCBI Taxonomy" id="2048548"/>
    <lineage>
        <taxon>Bacteria</taxon>
        <taxon>Bacillati</taxon>
        <taxon>Bacillota</taxon>
        <taxon>Bacilli</taxon>
        <taxon>Bacillales</taxon>
        <taxon>Paenibacillaceae</taxon>
        <taxon>Paenibacillus</taxon>
    </lineage>
</organism>
<dbReference type="Proteomes" id="UP000693672">
    <property type="component" value="Unassembled WGS sequence"/>
</dbReference>
<proteinExistence type="predicted"/>
<feature type="domain" description="HTH araC/xylS-type" evidence="4">
    <location>
        <begin position="155"/>
        <end position="253"/>
    </location>
</feature>
<keyword evidence="3" id="KW-0804">Transcription</keyword>
<comment type="caution">
    <text evidence="5">The sequence shown here is derived from an EMBL/GenBank/DDBJ whole genome shotgun (WGS) entry which is preliminary data.</text>
</comment>
<evidence type="ECO:0000313" key="6">
    <source>
        <dbReference type="Proteomes" id="UP000693672"/>
    </source>
</evidence>
<protein>
    <submittedName>
        <fullName evidence="5">HTH-type transcriptional activator RhaS</fullName>
    </submittedName>
</protein>
<dbReference type="AlphaFoldDB" id="A0A916K6U7"/>
<evidence type="ECO:0000256" key="2">
    <source>
        <dbReference type="ARBA" id="ARBA00023125"/>
    </source>
</evidence>
<dbReference type="PROSITE" id="PS00041">
    <property type="entry name" value="HTH_ARAC_FAMILY_1"/>
    <property type="match status" value="1"/>
</dbReference>
<evidence type="ECO:0000256" key="3">
    <source>
        <dbReference type="ARBA" id="ARBA00023163"/>
    </source>
</evidence>
<keyword evidence="6" id="KW-1185">Reference proteome</keyword>
<name>A0A916K6U7_9BACL</name>
<dbReference type="Pfam" id="PF12833">
    <property type="entry name" value="HTH_18"/>
    <property type="match status" value="1"/>
</dbReference>
<reference evidence="5" key="1">
    <citation type="submission" date="2021-06" db="EMBL/GenBank/DDBJ databases">
        <authorList>
            <person name="Criscuolo A."/>
        </authorList>
    </citation>
    <scope>NUCLEOTIDE SEQUENCE</scope>
    <source>
        <strain evidence="5">CIP111600</strain>
    </source>
</reference>
<dbReference type="EMBL" id="CAJVAS010000048">
    <property type="protein sequence ID" value="CAG7649389.1"/>
    <property type="molecule type" value="Genomic_DNA"/>
</dbReference>
<dbReference type="SMART" id="SM00342">
    <property type="entry name" value="HTH_ARAC"/>
    <property type="match status" value="1"/>
</dbReference>
<dbReference type="PANTHER" id="PTHR43280:SF2">
    <property type="entry name" value="HTH-TYPE TRANSCRIPTIONAL REGULATOR EXSA"/>
    <property type="match status" value="1"/>
</dbReference>
<dbReference type="RefSeq" id="WP_218095544.1">
    <property type="nucleotide sequence ID" value="NZ_CAJVAS010000048.1"/>
</dbReference>
<dbReference type="GO" id="GO:0043565">
    <property type="term" value="F:sequence-specific DNA binding"/>
    <property type="evidence" value="ECO:0007669"/>
    <property type="project" value="InterPro"/>
</dbReference>
<evidence type="ECO:0000256" key="1">
    <source>
        <dbReference type="ARBA" id="ARBA00023015"/>
    </source>
</evidence>
<accession>A0A916K6U7</accession>
<dbReference type="PROSITE" id="PS01124">
    <property type="entry name" value="HTH_ARAC_FAMILY_2"/>
    <property type="match status" value="1"/>
</dbReference>
<dbReference type="GO" id="GO:0003700">
    <property type="term" value="F:DNA-binding transcription factor activity"/>
    <property type="evidence" value="ECO:0007669"/>
    <property type="project" value="InterPro"/>
</dbReference>